<dbReference type="CDD" id="cd03035">
    <property type="entry name" value="ArsC_Yffb"/>
    <property type="match status" value="1"/>
</dbReference>
<accession>A0A1M5R1M1</accession>
<dbReference type="AlphaFoldDB" id="A0A1M5R1M1"/>
<organism evidence="3 4">
    <name type="scientific">Marisediminitalea aggregata</name>
    <dbReference type="NCBI Taxonomy" id="634436"/>
    <lineage>
        <taxon>Bacteria</taxon>
        <taxon>Pseudomonadati</taxon>
        <taxon>Pseudomonadota</taxon>
        <taxon>Gammaproteobacteria</taxon>
        <taxon>Alteromonadales</taxon>
        <taxon>Alteromonadaceae</taxon>
        <taxon>Marisediminitalea</taxon>
    </lineage>
</organism>
<gene>
    <name evidence="3" type="ORF">SAMN05216361_4009</name>
</gene>
<dbReference type="SUPFAM" id="SSF52833">
    <property type="entry name" value="Thioredoxin-like"/>
    <property type="match status" value="1"/>
</dbReference>
<dbReference type="Pfam" id="PF03960">
    <property type="entry name" value="ArsC"/>
    <property type="match status" value="1"/>
</dbReference>
<dbReference type="RefSeq" id="WP_073324956.1">
    <property type="nucleotide sequence ID" value="NZ_FQWD01000007.1"/>
</dbReference>
<dbReference type="Proteomes" id="UP000184520">
    <property type="component" value="Unassembled WGS sequence"/>
</dbReference>
<dbReference type="EMBL" id="FQWD01000007">
    <property type="protein sequence ID" value="SHH20262.1"/>
    <property type="molecule type" value="Genomic_DNA"/>
</dbReference>
<dbReference type="PANTHER" id="PTHR30041:SF8">
    <property type="entry name" value="PROTEIN YFFB"/>
    <property type="match status" value="1"/>
</dbReference>
<protein>
    <submittedName>
        <fullName evidence="3">Transcriptional regulator, Spx/MgsR family</fullName>
    </submittedName>
</protein>
<dbReference type="InterPro" id="IPR006504">
    <property type="entry name" value="Tscrpt_reg_Spx/MgsR"/>
</dbReference>
<evidence type="ECO:0000313" key="3">
    <source>
        <dbReference type="EMBL" id="SHH20262.1"/>
    </source>
</evidence>
<dbReference type="STRING" id="634436.SAMN05216361_4009"/>
<dbReference type="NCBIfam" id="TIGR01617">
    <property type="entry name" value="arsC_related"/>
    <property type="match status" value="1"/>
</dbReference>
<reference evidence="4" key="1">
    <citation type="submission" date="2016-11" db="EMBL/GenBank/DDBJ databases">
        <authorList>
            <person name="Varghese N."/>
            <person name="Submissions S."/>
        </authorList>
    </citation>
    <scope>NUCLEOTIDE SEQUENCE [LARGE SCALE GENOMIC DNA]</scope>
    <source>
        <strain evidence="4">CGMCC 1.8995</strain>
    </source>
</reference>
<name>A0A1M5R1M1_9ALTE</name>
<evidence type="ECO:0000256" key="2">
    <source>
        <dbReference type="PROSITE-ProRule" id="PRU01282"/>
    </source>
</evidence>
<keyword evidence="4" id="KW-1185">Reference proteome</keyword>
<sequence>MNLVMYGIPNCDTIKKAKTWLAEKNLDFTFHDYRKQGVPQDTLQQALDALGWEALLNKRGTTYRQLSDEQKASVSADTALALLTEHPAMIKRPLLQVEQNFHVGFKAAQYEEIFA</sequence>
<proteinExistence type="inferred from homology"/>
<evidence type="ECO:0000256" key="1">
    <source>
        <dbReference type="ARBA" id="ARBA00007198"/>
    </source>
</evidence>
<dbReference type="InterPro" id="IPR036249">
    <property type="entry name" value="Thioredoxin-like_sf"/>
</dbReference>
<dbReference type="InterPro" id="IPR006660">
    <property type="entry name" value="Arsenate_reductase-like"/>
</dbReference>
<dbReference type="PROSITE" id="PS51353">
    <property type="entry name" value="ARSC"/>
    <property type="match status" value="1"/>
</dbReference>
<dbReference type="Gene3D" id="3.40.30.10">
    <property type="entry name" value="Glutaredoxin"/>
    <property type="match status" value="1"/>
</dbReference>
<dbReference type="NCBIfam" id="NF008107">
    <property type="entry name" value="PRK10853.1"/>
    <property type="match status" value="1"/>
</dbReference>
<dbReference type="OrthoDB" id="9803749at2"/>
<comment type="similarity">
    <text evidence="1 2">Belongs to the ArsC family.</text>
</comment>
<evidence type="ECO:0000313" key="4">
    <source>
        <dbReference type="Proteomes" id="UP000184520"/>
    </source>
</evidence>
<dbReference type="PANTHER" id="PTHR30041">
    <property type="entry name" value="ARSENATE REDUCTASE"/>
    <property type="match status" value="1"/>
</dbReference>